<keyword evidence="2" id="KW-0813">Transport</keyword>
<gene>
    <name evidence="7" type="ORF">M407DRAFT_158060</name>
</gene>
<evidence type="ECO:0000256" key="5">
    <source>
        <dbReference type="SAM" id="MobiDB-lite"/>
    </source>
</evidence>
<dbReference type="InterPro" id="IPR025712">
    <property type="entry name" value="Nup54_alpha-helical_dom"/>
</dbReference>
<evidence type="ECO:0000313" key="7">
    <source>
        <dbReference type="EMBL" id="KIO30091.1"/>
    </source>
</evidence>
<keyword evidence="3" id="KW-0509">mRNA transport</keyword>
<dbReference type="InterPro" id="IPR024864">
    <property type="entry name" value="Nup54/Nup57/Nup44"/>
</dbReference>
<keyword evidence="8" id="KW-1185">Reference proteome</keyword>
<dbReference type="PANTHER" id="PTHR13000:SF0">
    <property type="entry name" value="NUCLEOPORIN P54"/>
    <property type="match status" value="1"/>
</dbReference>
<feature type="compositionally biased region" description="Low complexity" evidence="5">
    <location>
        <begin position="158"/>
        <end position="172"/>
    </location>
</feature>
<dbReference type="PANTHER" id="PTHR13000">
    <property type="entry name" value="NUCLEOPORIN P54"/>
    <property type="match status" value="1"/>
</dbReference>
<protein>
    <recommendedName>
        <fullName evidence="6">Nucleoporin Nup54 alpha-helical domain-containing protein</fullName>
    </recommendedName>
</protein>
<dbReference type="STRING" id="1051891.A0A0C3QPB5"/>
<dbReference type="GO" id="GO:0006999">
    <property type="term" value="P:nuclear pore organization"/>
    <property type="evidence" value="ECO:0007669"/>
    <property type="project" value="TreeGrafter"/>
</dbReference>
<sequence length="511" mass="53726">MSFGGFGTTTSQPAFGANQTQTTTGLGLFGQNTQQQQPVAATGGLFGTQQPQTQPTTGLFGQPTSQGLGAGGSSLGTTQSATGLFGQPQPTSGGLFGQNQPTAQVQSTASGLFGNQPQNTSGSGGLFGNTAATTGATGGGLFGNSGTTTTAGGLFGNQQQQQQQQQQPQQQPTGGLFGNASATTQPVATASGFGGSLFGPRPTTTGFTNAPLTISTLGGPSTSTLPQPAQTTASSPNPIFGKVEEIYSAWNPASPSCRFQYYFYNMVDPQQVALYGRPPNATNEALWQKAVRENPDPTCLVPVLALGFEDVKKRVDAQAANAAAQQQQLTELASRLEAIAQKHTLTTSVRAQKAAQAQTQIKQRITALVQHLHFMIPTVRSSSIRPEEEALRAALESIDEELKRPGGLGRMKGKLSELWTAVGALGAMRERARKAGEEFGGWQVRDEASLNELAQILHNEQQGLLHLTKILKDDMTDVEIIEVGLSGRESRSKLGQSRNNPDVALVRSLLR</sequence>
<reference evidence="8" key="2">
    <citation type="submission" date="2015-01" db="EMBL/GenBank/DDBJ databases">
        <title>Evolutionary Origins and Diversification of the Mycorrhizal Mutualists.</title>
        <authorList>
            <consortium name="DOE Joint Genome Institute"/>
            <consortium name="Mycorrhizal Genomics Consortium"/>
            <person name="Kohler A."/>
            <person name="Kuo A."/>
            <person name="Nagy L.G."/>
            <person name="Floudas D."/>
            <person name="Copeland A."/>
            <person name="Barry K.W."/>
            <person name="Cichocki N."/>
            <person name="Veneault-Fourrey C."/>
            <person name="LaButti K."/>
            <person name="Lindquist E.A."/>
            <person name="Lipzen A."/>
            <person name="Lundell T."/>
            <person name="Morin E."/>
            <person name="Murat C."/>
            <person name="Riley R."/>
            <person name="Ohm R."/>
            <person name="Sun H."/>
            <person name="Tunlid A."/>
            <person name="Henrissat B."/>
            <person name="Grigoriev I.V."/>
            <person name="Hibbett D.S."/>
            <person name="Martin F."/>
        </authorList>
    </citation>
    <scope>NUCLEOTIDE SEQUENCE [LARGE SCALE GENOMIC DNA]</scope>
    <source>
        <strain evidence="8">MUT 4182</strain>
    </source>
</reference>
<dbReference type="OrthoDB" id="6162375at2759"/>
<dbReference type="Pfam" id="PF13874">
    <property type="entry name" value="Nup54"/>
    <property type="match status" value="1"/>
</dbReference>
<dbReference type="GO" id="GO:0017056">
    <property type="term" value="F:structural constituent of nuclear pore"/>
    <property type="evidence" value="ECO:0007669"/>
    <property type="project" value="TreeGrafter"/>
</dbReference>
<keyword evidence="4" id="KW-0539">Nucleus</keyword>
<dbReference type="HOGENOM" id="CLU_023804_2_0_1"/>
<evidence type="ECO:0000256" key="3">
    <source>
        <dbReference type="ARBA" id="ARBA00023132"/>
    </source>
</evidence>
<evidence type="ECO:0000256" key="1">
    <source>
        <dbReference type="ARBA" id="ARBA00004567"/>
    </source>
</evidence>
<dbReference type="InterPro" id="IPR025574">
    <property type="entry name" value="Nucleoporin_FG_rpt"/>
</dbReference>
<dbReference type="Proteomes" id="UP000054248">
    <property type="component" value="Unassembled WGS sequence"/>
</dbReference>
<evidence type="ECO:0000259" key="6">
    <source>
        <dbReference type="Pfam" id="PF13874"/>
    </source>
</evidence>
<dbReference type="Pfam" id="PF13634">
    <property type="entry name" value="Nucleoporin_FG"/>
    <property type="match status" value="2"/>
</dbReference>
<feature type="compositionally biased region" description="Low complexity" evidence="5">
    <location>
        <begin position="47"/>
        <end position="67"/>
    </location>
</feature>
<dbReference type="GO" id="GO:0044613">
    <property type="term" value="C:nuclear pore central transport channel"/>
    <property type="evidence" value="ECO:0007669"/>
    <property type="project" value="TreeGrafter"/>
</dbReference>
<dbReference type="AlphaFoldDB" id="A0A0C3QPB5"/>
<name>A0A0C3QPB5_9AGAM</name>
<proteinExistence type="predicted"/>
<evidence type="ECO:0000256" key="4">
    <source>
        <dbReference type="ARBA" id="ARBA00023242"/>
    </source>
</evidence>
<dbReference type="EMBL" id="KN822975">
    <property type="protein sequence ID" value="KIO30091.1"/>
    <property type="molecule type" value="Genomic_DNA"/>
</dbReference>
<keyword evidence="3" id="KW-0906">Nuclear pore complex</keyword>
<evidence type="ECO:0000256" key="2">
    <source>
        <dbReference type="ARBA" id="ARBA00022448"/>
    </source>
</evidence>
<feature type="compositionally biased region" description="Polar residues" evidence="5">
    <location>
        <begin position="202"/>
        <end position="236"/>
    </location>
</feature>
<feature type="domain" description="Nucleoporin Nup54 alpha-helical" evidence="6">
    <location>
        <begin position="278"/>
        <end position="421"/>
    </location>
</feature>
<dbReference type="Gene3D" id="1.20.5.170">
    <property type="match status" value="1"/>
</dbReference>
<keyword evidence="3" id="KW-0653">Protein transport</keyword>
<organism evidence="7 8">
    <name type="scientific">Tulasnella calospora MUT 4182</name>
    <dbReference type="NCBI Taxonomy" id="1051891"/>
    <lineage>
        <taxon>Eukaryota</taxon>
        <taxon>Fungi</taxon>
        <taxon>Dikarya</taxon>
        <taxon>Basidiomycota</taxon>
        <taxon>Agaricomycotina</taxon>
        <taxon>Agaricomycetes</taxon>
        <taxon>Cantharellales</taxon>
        <taxon>Tulasnellaceae</taxon>
        <taxon>Tulasnella</taxon>
    </lineage>
</organism>
<evidence type="ECO:0000313" key="8">
    <source>
        <dbReference type="Proteomes" id="UP000054248"/>
    </source>
</evidence>
<reference evidence="7 8" key="1">
    <citation type="submission" date="2014-04" db="EMBL/GenBank/DDBJ databases">
        <authorList>
            <consortium name="DOE Joint Genome Institute"/>
            <person name="Kuo A."/>
            <person name="Girlanda M."/>
            <person name="Perotto S."/>
            <person name="Kohler A."/>
            <person name="Nagy L.G."/>
            <person name="Floudas D."/>
            <person name="Copeland A."/>
            <person name="Barry K.W."/>
            <person name="Cichocki N."/>
            <person name="Veneault-Fourrey C."/>
            <person name="LaButti K."/>
            <person name="Lindquist E.A."/>
            <person name="Lipzen A."/>
            <person name="Lundell T."/>
            <person name="Morin E."/>
            <person name="Murat C."/>
            <person name="Sun H."/>
            <person name="Tunlid A."/>
            <person name="Henrissat B."/>
            <person name="Grigoriev I.V."/>
            <person name="Hibbett D.S."/>
            <person name="Martin F."/>
            <person name="Nordberg H.P."/>
            <person name="Cantor M.N."/>
            <person name="Hua S.X."/>
        </authorList>
    </citation>
    <scope>NUCLEOTIDE SEQUENCE [LARGE SCALE GENOMIC DNA]</scope>
    <source>
        <strain evidence="7 8">MUT 4182</strain>
    </source>
</reference>
<dbReference type="GO" id="GO:0006607">
    <property type="term" value="P:NLS-bearing protein import into nucleus"/>
    <property type="evidence" value="ECO:0007669"/>
    <property type="project" value="TreeGrafter"/>
</dbReference>
<feature type="region of interest" description="Disordered" evidence="5">
    <location>
        <begin position="44"/>
        <end position="236"/>
    </location>
</feature>
<comment type="subcellular location">
    <subcellularLocation>
        <location evidence="1">Nucleus</location>
        <location evidence="1">Nuclear pore complex</location>
    </subcellularLocation>
</comment>
<feature type="region of interest" description="Disordered" evidence="5">
    <location>
        <begin position="1"/>
        <end position="26"/>
    </location>
</feature>
<keyword evidence="3" id="KW-0811">Translocation</keyword>
<accession>A0A0C3QPB5</accession>
<dbReference type="GO" id="GO:0036228">
    <property type="term" value="P:protein localization to nuclear inner membrane"/>
    <property type="evidence" value="ECO:0007669"/>
    <property type="project" value="TreeGrafter"/>
</dbReference>
<feature type="compositionally biased region" description="Polar residues" evidence="5">
    <location>
        <begin position="88"/>
        <end position="121"/>
    </location>
</feature>